<dbReference type="HOGENOM" id="CLU_004083_5_0_1"/>
<dbReference type="InterPro" id="IPR001138">
    <property type="entry name" value="Zn2Cys6_DnaBD"/>
</dbReference>
<keyword evidence="6" id="KW-0539">Nucleus</keyword>
<dbReference type="GO" id="GO:0005634">
    <property type="term" value="C:nucleus"/>
    <property type="evidence" value="ECO:0007669"/>
    <property type="project" value="UniProtKB-SubCell"/>
</dbReference>
<comment type="subcellular location">
    <subcellularLocation>
        <location evidence="1">Nucleus</location>
    </subcellularLocation>
</comment>
<feature type="region of interest" description="Disordered" evidence="7">
    <location>
        <begin position="75"/>
        <end position="118"/>
    </location>
</feature>
<evidence type="ECO:0000256" key="3">
    <source>
        <dbReference type="ARBA" id="ARBA00023015"/>
    </source>
</evidence>
<keyword evidence="5" id="KW-0804">Transcription</keyword>
<proteinExistence type="predicted"/>
<evidence type="ECO:0000313" key="10">
    <source>
        <dbReference type="Proteomes" id="UP000018001"/>
    </source>
</evidence>
<keyword evidence="2" id="KW-0479">Metal-binding</keyword>
<dbReference type="SMART" id="SM00066">
    <property type="entry name" value="GAL4"/>
    <property type="match status" value="1"/>
</dbReference>
<dbReference type="InterPro" id="IPR050613">
    <property type="entry name" value="Sec_Metabolite_Reg"/>
</dbReference>
<protein>
    <submittedName>
        <fullName evidence="9">Fungal specific transcription factor, putative</fullName>
    </submittedName>
</protein>
<evidence type="ECO:0000256" key="1">
    <source>
        <dbReference type="ARBA" id="ARBA00004123"/>
    </source>
</evidence>
<dbReference type="Proteomes" id="UP000018001">
    <property type="component" value="Unassembled WGS sequence"/>
</dbReference>
<dbReference type="PANTHER" id="PTHR31001:SF45">
    <property type="entry name" value="ZN(II)2CYS6 TRANSCRIPTION FACTOR (EUROFUNG)"/>
    <property type="match status" value="1"/>
</dbReference>
<name>V5HQJ8_BYSSN</name>
<organism evidence="9 10">
    <name type="scientific">Byssochlamys spectabilis (strain No. 5 / NBRC 109023)</name>
    <name type="common">Paecilomyces variotii</name>
    <dbReference type="NCBI Taxonomy" id="1356009"/>
    <lineage>
        <taxon>Eukaryota</taxon>
        <taxon>Fungi</taxon>
        <taxon>Dikarya</taxon>
        <taxon>Ascomycota</taxon>
        <taxon>Pezizomycotina</taxon>
        <taxon>Eurotiomycetes</taxon>
        <taxon>Eurotiomycetidae</taxon>
        <taxon>Eurotiales</taxon>
        <taxon>Thermoascaceae</taxon>
        <taxon>Paecilomyces</taxon>
    </lineage>
</organism>
<comment type="caution">
    <text evidence="9">The sequence shown here is derived from an EMBL/GenBank/DDBJ whole genome shotgun (WGS) entry which is preliminary data.</text>
</comment>
<evidence type="ECO:0000256" key="6">
    <source>
        <dbReference type="ARBA" id="ARBA00023242"/>
    </source>
</evidence>
<evidence type="ECO:0000256" key="4">
    <source>
        <dbReference type="ARBA" id="ARBA00023125"/>
    </source>
</evidence>
<evidence type="ECO:0000256" key="2">
    <source>
        <dbReference type="ARBA" id="ARBA00022723"/>
    </source>
</evidence>
<keyword evidence="4" id="KW-0238">DNA-binding</keyword>
<dbReference type="InParanoid" id="V5HQJ8"/>
<dbReference type="CDD" id="cd00067">
    <property type="entry name" value="GAL4"/>
    <property type="match status" value="1"/>
</dbReference>
<sequence>MSETQQRPQRVLACVLCQQRRVKCDRKFPCSKCVAARSQCIPATLAPRRRRFPERVLLERIKLYEDLLRRNNINFDPLHSSTESASTREHARDFNSSDDACSEASKEPKEKTSANPEAVNLWNAVNRVTLEPSECAERDDHLDESNGHPMYNHNSLLKDVWGDSDRTKGGDQINAHLLFGAPEPNVDLYALQPEQFQIFKLWQIYLENIDPLLKVTHTPTLQPRLIDAIGDTKNINPTLEALLFGIYCVSVMSITDDECYNLFKSPKKDLLARYQFACRQALLTCKVWRSTDIYGLTALYLYLVSVRAQTDPWSLSSMLALTIRIAKRMGMHDESSYARYTFLEAESRRRLWWSLIMLDHRICEISDYKITTLTPTWDCRPPSNVNDFEIRAEIKALPVSNPKPTEALFIVVRSQLADFIRHSAFHLDFVNPSFNAIVQSKDARNPSVVTSNNLSALEKSIHDRYLVFCDPACPLHFLTIWMARGYFARYRLLEYYAKHTKRSTPQTEQERNAALSNALRYLWLVDNYVPALACIHILNDLKRRPAAEHAQTSWDALSSNYEVRLSQIKSRETPAFFIRAVIQAWGAREVLLRHENKPAEPPLIVSRSRGGQGTEERLFTETEHGDDTGLSANSIMDLDEDQFWATIDWGLMHTQGW</sequence>
<evidence type="ECO:0000313" key="9">
    <source>
        <dbReference type="EMBL" id="GAD91550.1"/>
    </source>
</evidence>
<dbReference type="GO" id="GO:0000981">
    <property type="term" value="F:DNA-binding transcription factor activity, RNA polymerase II-specific"/>
    <property type="evidence" value="ECO:0007669"/>
    <property type="project" value="InterPro"/>
</dbReference>
<dbReference type="InterPro" id="IPR036864">
    <property type="entry name" value="Zn2-C6_fun-type_DNA-bd_sf"/>
</dbReference>
<dbReference type="Pfam" id="PF00172">
    <property type="entry name" value="Zn_clus"/>
    <property type="match status" value="1"/>
</dbReference>
<dbReference type="GO" id="GO:0008270">
    <property type="term" value="F:zinc ion binding"/>
    <property type="evidence" value="ECO:0007669"/>
    <property type="project" value="InterPro"/>
</dbReference>
<dbReference type="GO" id="GO:0006351">
    <property type="term" value="P:DNA-templated transcription"/>
    <property type="evidence" value="ECO:0007669"/>
    <property type="project" value="InterPro"/>
</dbReference>
<dbReference type="FunCoup" id="V5HQJ8">
    <property type="interactions" value="2726"/>
</dbReference>
<dbReference type="SUPFAM" id="SSF57701">
    <property type="entry name" value="Zn2/Cys6 DNA-binding domain"/>
    <property type="match status" value="1"/>
</dbReference>
<dbReference type="PROSITE" id="PS50048">
    <property type="entry name" value="ZN2_CY6_FUNGAL_2"/>
    <property type="match status" value="1"/>
</dbReference>
<feature type="compositionally biased region" description="Polar residues" evidence="7">
    <location>
        <begin position="75"/>
        <end position="85"/>
    </location>
</feature>
<dbReference type="Pfam" id="PF04082">
    <property type="entry name" value="Fungal_trans"/>
    <property type="match status" value="1"/>
</dbReference>
<dbReference type="InterPro" id="IPR007219">
    <property type="entry name" value="XnlR_reg_dom"/>
</dbReference>
<evidence type="ECO:0000256" key="7">
    <source>
        <dbReference type="SAM" id="MobiDB-lite"/>
    </source>
</evidence>
<gene>
    <name evidence="9" type="ORF">PVAR5_0122</name>
</gene>
<keyword evidence="3" id="KW-0805">Transcription regulation</keyword>
<dbReference type="eggNOG" id="ENOG502QYWX">
    <property type="taxonomic scope" value="Eukaryota"/>
</dbReference>
<dbReference type="AlphaFoldDB" id="V5HQJ8"/>
<dbReference type="GO" id="GO:0003677">
    <property type="term" value="F:DNA binding"/>
    <property type="evidence" value="ECO:0007669"/>
    <property type="project" value="UniProtKB-KW"/>
</dbReference>
<dbReference type="OrthoDB" id="2269373at2759"/>
<dbReference type="Gene3D" id="4.10.240.10">
    <property type="entry name" value="Zn(2)-C6 fungal-type DNA-binding domain"/>
    <property type="match status" value="1"/>
</dbReference>
<reference evidence="10" key="1">
    <citation type="journal article" date="2014" name="Genome Announc.">
        <title>Draft genome sequence of the formaldehyde-resistant fungus Byssochlamys spectabilis No. 5 (anamorph Paecilomyces variotii No. 5) (NBRC109023).</title>
        <authorList>
            <person name="Oka T."/>
            <person name="Ekino K."/>
            <person name="Fukuda K."/>
            <person name="Nomura Y."/>
        </authorList>
    </citation>
    <scope>NUCLEOTIDE SEQUENCE [LARGE SCALE GENOMIC DNA]</scope>
    <source>
        <strain evidence="10">No. 5 / NBRC 109023</strain>
    </source>
</reference>
<evidence type="ECO:0000256" key="5">
    <source>
        <dbReference type="ARBA" id="ARBA00023163"/>
    </source>
</evidence>
<dbReference type="SMART" id="SM00906">
    <property type="entry name" value="Fungal_trans"/>
    <property type="match status" value="1"/>
</dbReference>
<keyword evidence="10" id="KW-1185">Reference proteome</keyword>
<accession>V5HQJ8</accession>
<feature type="domain" description="Zn(2)-C6 fungal-type" evidence="8">
    <location>
        <begin position="13"/>
        <end position="40"/>
    </location>
</feature>
<dbReference type="PANTHER" id="PTHR31001">
    <property type="entry name" value="UNCHARACTERIZED TRANSCRIPTIONAL REGULATORY PROTEIN"/>
    <property type="match status" value="1"/>
</dbReference>
<dbReference type="EMBL" id="BAUL01000002">
    <property type="protein sequence ID" value="GAD91550.1"/>
    <property type="molecule type" value="Genomic_DNA"/>
</dbReference>
<dbReference type="CDD" id="cd12148">
    <property type="entry name" value="fungal_TF_MHR"/>
    <property type="match status" value="1"/>
</dbReference>
<feature type="compositionally biased region" description="Basic and acidic residues" evidence="7">
    <location>
        <begin position="86"/>
        <end position="95"/>
    </location>
</feature>
<evidence type="ECO:0000259" key="8">
    <source>
        <dbReference type="PROSITE" id="PS50048"/>
    </source>
</evidence>